<name>A0A7J9KI88_9ROSI</name>
<evidence type="ECO:0000313" key="3">
    <source>
        <dbReference type="Proteomes" id="UP000593575"/>
    </source>
</evidence>
<protein>
    <submittedName>
        <fullName evidence="2">Uncharacterized protein</fullName>
    </submittedName>
</protein>
<accession>A0A7J9KI88</accession>
<gene>
    <name evidence="2" type="ORF">Goarm_022137</name>
</gene>
<comment type="caution">
    <text evidence="2">The sequence shown here is derived from an EMBL/GenBank/DDBJ whole genome shotgun (WGS) entry which is preliminary data.</text>
</comment>
<keyword evidence="3" id="KW-1185">Reference proteome</keyword>
<evidence type="ECO:0000313" key="2">
    <source>
        <dbReference type="EMBL" id="MBA0846197.1"/>
    </source>
</evidence>
<evidence type="ECO:0000256" key="1">
    <source>
        <dbReference type="SAM" id="MobiDB-lite"/>
    </source>
</evidence>
<reference evidence="2 3" key="1">
    <citation type="journal article" date="2019" name="Genome Biol. Evol.">
        <title>Insights into the evolution of the New World diploid cottons (Gossypium, subgenus Houzingenia) based on genome sequencing.</title>
        <authorList>
            <person name="Grover C.E."/>
            <person name="Arick M.A. 2nd"/>
            <person name="Thrash A."/>
            <person name="Conover J.L."/>
            <person name="Sanders W.S."/>
            <person name="Peterson D.G."/>
            <person name="Frelichowski J.E."/>
            <person name="Scheffler J.A."/>
            <person name="Scheffler B.E."/>
            <person name="Wendel J.F."/>
        </authorList>
    </citation>
    <scope>NUCLEOTIDE SEQUENCE [LARGE SCALE GENOMIC DNA]</scope>
    <source>
        <strain evidence="2">6</strain>
        <tissue evidence="2">Leaf</tissue>
    </source>
</reference>
<dbReference type="Proteomes" id="UP000593575">
    <property type="component" value="Unassembled WGS sequence"/>
</dbReference>
<proteinExistence type="predicted"/>
<feature type="region of interest" description="Disordered" evidence="1">
    <location>
        <begin position="65"/>
        <end position="104"/>
    </location>
</feature>
<organism evidence="2 3">
    <name type="scientific">Gossypium armourianum</name>
    <dbReference type="NCBI Taxonomy" id="34283"/>
    <lineage>
        <taxon>Eukaryota</taxon>
        <taxon>Viridiplantae</taxon>
        <taxon>Streptophyta</taxon>
        <taxon>Embryophyta</taxon>
        <taxon>Tracheophyta</taxon>
        <taxon>Spermatophyta</taxon>
        <taxon>Magnoliopsida</taxon>
        <taxon>eudicotyledons</taxon>
        <taxon>Gunneridae</taxon>
        <taxon>Pentapetalae</taxon>
        <taxon>rosids</taxon>
        <taxon>malvids</taxon>
        <taxon>Malvales</taxon>
        <taxon>Malvaceae</taxon>
        <taxon>Malvoideae</taxon>
        <taxon>Gossypium</taxon>
    </lineage>
</organism>
<dbReference type="EMBL" id="JABFAE010420541">
    <property type="protein sequence ID" value="MBA0846197.1"/>
    <property type="molecule type" value="Genomic_DNA"/>
</dbReference>
<sequence>MWNNKVSHVGIADELEDIQLLFDQRSEAKPILKLELATFPNYMRFFRHHSKSYLLSEEERTRQCHRRRLRQPHMNTRLGVHATSMESSSAPTQHEAPMAALPPD</sequence>
<dbReference type="AlphaFoldDB" id="A0A7J9KI88"/>